<dbReference type="FunFam" id="2.10.10.100:FF:000002">
    <property type="entry name" value="UDP-N-acetylhexosamine pyrophosphorylase-like protein 1"/>
    <property type="match status" value="1"/>
</dbReference>
<sequence>MASERDVRARLQRAGQEHLLRFWAELEPGPRAALLAELEPLEPEALREHCQRAAAACLRPGGPPPDLAARLRPLSPERVGSASRSDPETLRLWEEEGFHQIALNKVAVVLLAGGQGTRLGVTYPKGMYQVGLPSQKTLYQLQAERIRRVEQLADERHGTRCTVPWYIMTSEFTLGPTAEFFKEHDFFHLDRNNVVMFEQRMLPAVTFDGRAILERKDKVAMAPDGNGGLFCALADHQILEDMERRGVEFVHVYCVDNILVRLADPVFIGFCVLRGADCAAKVVEKAYPEEPVGVVCQVDGVPQVVEYSEISLETARLRAPDGGLLYNTGNICNHFFTRGFLQTVIREYEPLLKPHVAVKKVPYVDEEGNPVKPLKPNGIKMEKFVFDVFQFAENFMAFEVLREDEFSPLKNASSADKDSPTTARQALLSQHYRWALQAGAHFLDSKGARLPELPSLPGSEELPAICEISPLVSYSGEGLEVYLRGQEFQSPLILDENCVRALRS</sequence>
<dbReference type="CDD" id="cd04193">
    <property type="entry name" value="UDPGlcNAc_PPase"/>
    <property type="match status" value="1"/>
</dbReference>
<dbReference type="RefSeq" id="XP_019496347.1">
    <property type="nucleotide sequence ID" value="XM_019640802.1"/>
</dbReference>
<dbReference type="GO" id="GO:0006048">
    <property type="term" value="P:UDP-N-acetylglucosamine biosynthetic process"/>
    <property type="evidence" value="ECO:0007669"/>
    <property type="project" value="TreeGrafter"/>
</dbReference>
<dbReference type="InterPro" id="IPR029044">
    <property type="entry name" value="Nucleotide-diphossugar_trans"/>
</dbReference>
<keyword evidence="5" id="KW-1185">Reference proteome</keyword>
<gene>
    <name evidence="6" type="primary">UAP1L1</name>
</gene>
<keyword evidence="2" id="KW-0808">Transferase</keyword>
<evidence type="ECO:0000313" key="6">
    <source>
        <dbReference type="RefSeq" id="XP_019496347.1"/>
    </source>
</evidence>
<organism evidence="5 6">
    <name type="scientific">Hipposideros armiger</name>
    <name type="common">Great Himalayan leaf-nosed bat</name>
    <dbReference type="NCBI Taxonomy" id="186990"/>
    <lineage>
        <taxon>Eukaryota</taxon>
        <taxon>Metazoa</taxon>
        <taxon>Chordata</taxon>
        <taxon>Craniata</taxon>
        <taxon>Vertebrata</taxon>
        <taxon>Euteleostomi</taxon>
        <taxon>Mammalia</taxon>
        <taxon>Eutheria</taxon>
        <taxon>Laurasiatheria</taxon>
        <taxon>Chiroptera</taxon>
        <taxon>Yinpterochiroptera</taxon>
        <taxon>Rhinolophoidea</taxon>
        <taxon>Hipposideridae</taxon>
        <taxon>Hipposideros</taxon>
    </lineage>
</organism>
<dbReference type="Pfam" id="PF01704">
    <property type="entry name" value="UDPGP"/>
    <property type="match status" value="1"/>
</dbReference>
<dbReference type="GO" id="GO:0003977">
    <property type="term" value="F:UDP-N-acetylglucosamine diphosphorylase activity"/>
    <property type="evidence" value="ECO:0007669"/>
    <property type="project" value="TreeGrafter"/>
</dbReference>
<comment type="similarity">
    <text evidence="1">Belongs to the UDPGP type 1 family.</text>
</comment>
<protein>
    <recommendedName>
        <fullName evidence="4">UDP-N-acetylhexosamine pyrophosphorylase-like protein 1</fullName>
    </recommendedName>
</protein>
<dbReference type="InterPro" id="IPR002618">
    <property type="entry name" value="UDPGP_fam"/>
</dbReference>
<accession>A0A8B7R6Q0</accession>
<evidence type="ECO:0000256" key="3">
    <source>
        <dbReference type="ARBA" id="ARBA00022695"/>
    </source>
</evidence>
<dbReference type="PANTHER" id="PTHR11952:SF6">
    <property type="entry name" value="UDP-N-ACETYLHEXOSAMINE PYROPHOSPHORYLASE-LIKE PROTEIN 1"/>
    <property type="match status" value="1"/>
</dbReference>
<evidence type="ECO:0000256" key="1">
    <source>
        <dbReference type="ARBA" id="ARBA00010401"/>
    </source>
</evidence>
<dbReference type="SUPFAM" id="SSF53448">
    <property type="entry name" value="Nucleotide-diphospho-sugar transferases"/>
    <property type="match status" value="1"/>
</dbReference>
<evidence type="ECO:0000313" key="5">
    <source>
        <dbReference type="Proteomes" id="UP000694851"/>
    </source>
</evidence>
<dbReference type="Proteomes" id="UP000694851">
    <property type="component" value="Unplaced"/>
</dbReference>
<evidence type="ECO:0000256" key="4">
    <source>
        <dbReference type="ARBA" id="ARBA00070233"/>
    </source>
</evidence>
<dbReference type="InterPro" id="IPR039741">
    <property type="entry name" value="UDP-sugar_pyrophosphorylase"/>
</dbReference>
<dbReference type="Gene3D" id="2.10.10.100">
    <property type="match status" value="1"/>
</dbReference>
<dbReference type="OrthoDB" id="532420at2759"/>
<name>A0A8B7R6Q0_HIPAR</name>
<dbReference type="Gene3D" id="3.90.550.10">
    <property type="entry name" value="Spore Coat Polysaccharide Biosynthesis Protein SpsA, Chain A"/>
    <property type="match status" value="1"/>
</dbReference>
<dbReference type="PANTHER" id="PTHR11952">
    <property type="entry name" value="UDP- GLUCOSE PYROPHOSPHORYLASE"/>
    <property type="match status" value="1"/>
</dbReference>
<evidence type="ECO:0000256" key="2">
    <source>
        <dbReference type="ARBA" id="ARBA00022679"/>
    </source>
</evidence>
<dbReference type="AlphaFoldDB" id="A0A8B7R6Q0"/>
<dbReference type="CTD" id="91373"/>
<keyword evidence="3" id="KW-0548">Nucleotidyltransferase</keyword>
<dbReference type="FunFam" id="3.90.550.10:FF:000043">
    <property type="entry name" value="UDP-N-acetylhexosamine pyrophosphorylase isoform X2"/>
    <property type="match status" value="1"/>
</dbReference>
<reference evidence="6" key="1">
    <citation type="submission" date="2025-08" db="UniProtKB">
        <authorList>
            <consortium name="RefSeq"/>
        </authorList>
    </citation>
    <scope>IDENTIFICATION</scope>
    <source>
        <tissue evidence="6">Muscle</tissue>
    </source>
</reference>
<proteinExistence type="inferred from homology"/>
<dbReference type="KEGG" id="hai:109381791"/>
<dbReference type="GeneID" id="109381791"/>